<keyword evidence="2" id="KW-1185">Reference proteome</keyword>
<dbReference type="OrthoDB" id="3776034at2759"/>
<dbReference type="AlphaFoldDB" id="M2TK47"/>
<organism evidence="1 2">
    <name type="scientific">Cochliobolus heterostrophus (strain C5 / ATCC 48332 / race O)</name>
    <name type="common">Southern corn leaf blight fungus</name>
    <name type="synonym">Bipolaris maydis</name>
    <dbReference type="NCBI Taxonomy" id="701091"/>
    <lineage>
        <taxon>Eukaryota</taxon>
        <taxon>Fungi</taxon>
        <taxon>Dikarya</taxon>
        <taxon>Ascomycota</taxon>
        <taxon>Pezizomycotina</taxon>
        <taxon>Dothideomycetes</taxon>
        <taxon>Pleosporomycetidae</taxon>
        <taxon>Pleosporales</taxon>
        <taxon>Pleosporineae</taxon>
        <taxon>Pleosporaceae</taxon>
        <taxon>Bipolaris</taxon>
    </lineage>
</organism>
<evidence type="ECO:0000313" key="1">
    <source>
        <dbReference type="EMBL" id="EMD86839.1"/>
    </source>
</evidence>
<feature type="non-terminal residue" evidence="1">
    <location>
        <position position="84"/>
    </location>
</feature>
<feature type="non-terminal residue" evidence="1">
    <location>
        <position position="1"/>
    </location>
</feature>
<name>M2TK47_COCH5</name>
<accession>M2TK47</accession>
<gene>
    <name evidence="1" type="ORF">COCHEDRAFT_1071999</name>
</gene>
<dbReference type="HOGENOM" id="CLU_2533548_0_0_1"/>
<reference evidence="2" key="2">
    <citation type="journal article" date="2013" name="PLoS Genet.">
        <title>Comparative genome structure, secondary metabolite, and effector coding capacity across Cochliobolus pathogens.</title>
        <authorList>
            <person name="Condon B.J."/>
            <person name="Leng Y."/>
            <person name="Wu D."/>
            <person name="Bushley K.E."/>
            <person name="Ohm R.A."/>
            <person name="Otillar R."/>
            <person name="Martin J."/>
            <person name="Schackwitz W."/>
            <person name="Grimwood J."/>
            <person name="MohdZainudin N."/>
            <person name="Xue C."/>
            <person name="Wang R."/>
            <person name="Manning V.A."/>
            <person name="Dhillon B."/>
            <person name="Tu Z.J."/>
            <person name="Steffenson B.J."/>
            <person name="Salamov A."/>
            <person name="Sun H."/>
            <person name="Lowry S."/>
            <person name="LaButti K."/>
            <person name="Han J."/>
            <person name="Copeland A."/>
            <person name="Lindquist E."/>
            <person name="Barry K."/>
            <person name="Schmutz J."/>
            <person name="Baker S.E."/>
            <person name="Ciuffetti L.M."/>
            <person name="Grigoriev I.V."/>
            <person name="Zhong S."/>
            <person name="Turgeon B.G."/>
        </authorList>
    </citation>
    <scope>NUCLEOTIDE SEQUENCE [LARGE SCALE GENOMIC DNA]</scope>
    <source>
        <strain evidence="2">C5 / ATCC 48332 / race O</strain>
    </source>
</reference>
<evidence type="ECO:0000313" key="2">
    <source>
        <dbReference type="Proteomes" id="UP000016936"/>
    </source>
</evidence>
<dbReference type="Proteomes" id="UP000016936">
    <property type="component" value="Unassembled WGS sequence"/>
</dbReference>
<reference evidence="1 2" key="1">
    <citation type="journal article" date="2012" name="PLoS Pathog.">
        <title>Diverse lifestyles and strategies of plant pathogenesis encoded in the genomes of eighteen Dothideomycetes fungi.</title>
        <authorList>
            <person name="Ohm R.A."/>
            <person name="Feau N."/>
            <person name="Henrissat B."/>
            <person name="Schoch C.L."/>
            <person name="Horwitz B.A."/>
            <person name="Barry K.W."/>
            <person name="Condon B.J."/>
            <person name="Copeland A.C."/>
            <person name="Dhillon B."/>
            <person name="Glaser F."/>
            <person name="Hesse C.N."/>
            <person name="Kosti I."/>
            <person name="LaButti K."/>
            <person name="Lindquist E.A."/>
            <person name="Lucas S."/>
            <person name="Salamov A.A."/>
            <person name="Bradshaw R.E."/>
            <person name="Ciuffetti L."/>
            <person name="Hamelin R.C."/>
            <person name="Kema G.H.J."/>
            <person name="Lawrence C."/>
            <person name="Scott J.A."/>
            <person name="Spatafora J.W."/>
            <person name="Turgeon B.G."/>
            <person name="de Wit P.J.G.M."/>
            <person name="Zhong S."/>
            <person name="Goodwin S.B."/>
            <person name="Grigoriev I.V."/>
        </authorList>
    </citation>
    <scope>NUCLEOTIDE SEQUENCE [LARGE SCALE GENOMIC DNA]</scope>
    <source>
        <strain evidence="2">C5 / ATCC 48332 / race O</strain>
    </source>
</reference>
<sequence>RVMIAFGPPEYSQKLTDEWEQYFKDNILPKFESVNWSQEKSGWGWLECSDTSRVYEILTAYGWKLGMNPWGSTRYDPTQQKPPQ</sequence>
<proteinExistence type="predicted"/>
<dbReference type="EMBL" id="KB445584">
    <property type="protein sequence ID" value="EMD86839.1"/>
    <property type="molecule type" value="Genomic_DNA"/>
</dbReference>
<protein>
    <submittedName>
        <fullName evidence="1">Uncharacterized protein</fullName>
    </submittedName>
</protein>